<dbReference type="OrthoDB" id="7185309at2"/>
<evidence type="ECO:0000313" key="1">
    <source>
        <dbReference type="EMBL" id="RLP79403.1"/>
    </source>
</evidence>
<accession>A0A3L7AG32</accession>
<dbReference type="Proteomes" id="UP000269438">
    <property type="component" value="Unassembled WGS sequence"/>
</dbReference>
<evidence type="ECO:0000313" key="2">
    <source>
        <dbReference type="Proteomes" id="UP000269438"/>
    </source>
</evidence>
<organism evidence="1 2">
    <name type="scientific">Mycetocola lacteus</name>
    <dbReference type="NCBI Taxonomy" id="76637"/>
    <lineage>
        <taxon>Bacteria</taxon>
        <taxon>Bacillati</taxon>
        <taxon>Actinomycetota</taxon>
        <taxon>Actinomycetes</taxon>
        <taxon>Micrococcales</taxon>
        <taxon>Microbacteriaceae</taxon>
        <taxon>Mycetocola</taxon>
    </lineage>
</organism>
<proteinExistence type="predicted"/>
<gene>
    <name evidence="1" type="ORF">D9V34_16625</name>
</gene>
<name>A0A3L7AG32_9MICO</name>
<evidence type="ECO:0008006" key="3">
    <source>
        <dbReference type="Google" id="ProtNLM"/>
    </source>
</evidence>
<dbReference type="RefSeq" id="WP_121689562.1">
    <property type="nucleotide sequence ID" value="NZ_RCUY01000015.1"/>
</dbReference>
<keyword evidence="2" id="KW-1185">Reference proteome</keyword>
<protein>
    <recommendedName>
        <fullName evidence="3">Thioredoxin family protein</fullName>
    </recommendedName>
</protein>
<reference evidence="1 2" key="1">
    <citation type="submission" date="2018-10" db="EMBL/GenBank/DDBJ databases">
        <authorList>
            <person name="Li J."/>
        </authorList>
    </citation>
    <scope>NUCLEOTIDE SEQUENCE [LARGE SCALE GENOMIC DNA]</scope>
    <source>
        <strain evidence="1 2">JCM 11654</strain>
    </source>
</reference>
<sequence>MNIQILAIEGCPSLTAATENTRAALGELGRDELAIEQITIRDAADARAFAFAGSPTILADGADLFPSDGRTEDLACRVYPTESGIAPAPSRAQLVTALRERFAHPVH</sequence>
<dbReference type="AlphaFoldDB" id="A0A3L7AG32"/>
<dbReference type="EMBL" id="RCUY01000015">
    <property type="protein sequence ID" value="RLP79403.1"/>
    <property type="molecule type" value="Genomic_DNA"/>
</dbReference>
<comment type="caution">
    <text evidence="1">The sequence shown here is derived from an EMBL/GenBank/DDBJ whole genome shotgun (WGS) entry which is preliminary data.</text>
</comment>